<keyword evidence="10" id="KW-0472">Membrane</keyword>
<dbReference type="Gene3D" id="3.40.50.300">
    <property type="entry name" value="P-loop containing nucleotide triphosphate hydrolases"/>
    <property type="match status" value="1"/>
</dbReference>
<dbReference type="FunFam" id="1.10.10.750:FF:000001">
    <property type="entry name" value="TBC1 domain family member 10A"/>
    <property type="match status" value="1"/>
</dbReference>
<dbReference type="GO" id="GO:0016818">
    <property type="term" value="F:hydrolase activity, acting on acid anhydrides, in phosphorus-containing anhydrides"/>
    <property type="evidence" value="ECO:0007669"/>
    <property type="project" value="InterPro"/>
</dbReference>
<dbReference type="SUPFAM" id="SSF47923">
    <property type="entry name" value="Ypt/Rab-GAP domain of gyp1p"/>
    <property type="match status" value="2"/>
</dbReference>
<organism evidence="14 15">
    <name type="scientific">Heterorhabditis bacteriophora</name>
    <name type="common">Entomopathogenic nematode worm</name>
    <dbReference type="NCBI Taxonomy" id="37862"/>
    <lineage>
        <taxon>Eukaryota</taxon>
        <taxon>Metazoa</taxon>
        <taxon>Ecdysozoa</taxon>
        <taxon>Nematoda</taxon>
        <taxon>Chromadorea</taxon>
        <taxon>Rhabditida</taxon>
        <taxon>Rhabditina</taxon>
        <taxon>Rhabditomorpha</taxon>
        <taxon>Strongyloidea</taxon>
        <taxon>Heterorhabditidae</taxon>
        <taxon>Heterorhabditis</taxon>
    </lineage>
</organism>
<dbReference type="InterPro" id="IPR011990">
    <property type="entry name" value="TPR-like_helical_dom_sf"/>
</dbReference>
<dbReference type="InterPro" id="IPR021183">
    <property type="entry name" value="NatA_aux_su"/>
</dbReference>
<dbReference type="GO" id="GO:0003677">
    <property type="term" value="F:DNA binding"/>
    <property type="evidence" value="ECO:0007669"/>
    <property type="project" value="InterPro"/>
</dbReference>
<dbReference type="PROSITE" id="PS50005">
    <property type="entry name" value="TPR"/>
    <property type="match status" value="1"/>
</dbReference>
<dbReference type="SUPFAM" id="SSF52540">
    <property type="entry name" value="P-loop containing nucleoside triphosphate hydrolases"/>
    <property type="match status" value="1"/>
</dbReference>
<reference evidence="15" key="1">
    <citation type="submission" date="2016-11" db="UniProtKB">
        <authorList>
            <consortium name="WormBaseParasite"/>
        </authorList>
    </citation>
    <scope>IDENTIFICATION</scope>
</reference>
<keyword evidence="10" id="KW-0812">Transmembrane</keyword>
<feature type="domain" description="Helicase ATP-binding" evidence="13">
    <location>
        <begin position="1499"/>
        <end position="1784"/>
    </location>
</feature>
<dbReference type="SUPFAM" id="SSF56112">
    <property type="entry name" value="Protein kinase-like (PK-like)"/>
    <property type="match status" value="1"/>
</dbReference>
<dbReference type="InterPro" id="IPR014013">
    <property type="entry name" value="Helic_SF1/SF2_ATP-bd_DinG/Rad3"/>
</dbReference>
<keyword evidence="14" id="KW-1185">Reference proteome</keyword>
<dbReference type="InterPro" id="IPR000719">
    <property type="entry name" value="Prot_kinase_dom"/>
</dbReference>
<dbReference type="FunFam" id="1.10.30.20:FF:000001">
    <property type="entry name" value="DNA repair helicase rad15"/>
    <property type="match status" value="1"/>
</dbReference>
<dbReference type="WBParaSite" id="Hba_20615">
    <property type="protein sequence ID" value="Hba_20615"/>
    <property type="gene ID" value="Hba_20615"/>
</dbReference>
<feature type="transmembrane region" description="Helical" evidence="10">
    <location>
        <begin position="1405"/>
        <end position="1422"/>
    </location>
</feature>
<dbReference type="Gene3D" id="1.10.472.80">
    <property type="entry name" value="Ypt/Rab-GAP domain of gyp1p, domain 3"/>
    <property type="match status" value="1"/>
</dbReference>
<feature type="compositionally biased region" description="Basic and acidic residues" evidence="9">
    <location>
        <begin position="70"/>
        <end position="97"/>
    </location>
</feature>
<evidence type="ECO:0000256" key="4">
    <source>
        <dbReference type="ARBA" id="ARBA00022801"/>
    </source>
</evidence>
<dbReference type="PROSITE" id="PS51193">
    <property type="entry name" value="HELICASE_ATP_BIND_2"/>
    <property type="match status" value="1"/>
</dbReference>
<dbReference type="PROSITE" id="PS50011">
    <property type="entry name" value="PROTEIN_KINASE_DOM"/>
    <property type="match status" value="1"/>
</dbReference>
<feature type="transmembrane region" description="Helical" evidence="10">
    <location>
        <begin position="1377"/>
        <end position="1399"/>
    </location>
</feature>
<dbReference type="SMART" id="SM00028">
    <property type="entry name" value="TPR"/>
    <property type="match status" value="4"/>
</dbReference>
<feature type="region of interest" description="Disordered" evidence="9">
    <location>
        <begin position="978"/>
        <end position="1004"/>
    </location>
</feature>
<dbReference type="InterPro" id="IPR035969">
    <property type="entry name" value="Rab-GAP_TBC_sf"/>
</dbReference>
<dbReference type="GO" id="GO:0004672">
    <property type="term" value="F:protein kinase activity"/>
    <property type="evidence" value="ECO:0007669"/>
    <property type="project" value="InterPro"/>
</dbReference>
<evidence type="ECO:0000256" key="1">
    <source>
        <dbReference type="ARBA" id="ARBA00022468"/>
    </source>
</evidence>
<dbReference type="Pfam" id="PF06733">
    <property type="entry name" value="DEAD_2"/>
    <property type="match status" value="1"/>
</dbReference>
<feature type="compositionally biased region" description="Basic and acidic residues" evidence="9">
    <location>
        <begin position="981"/>
        <end position="999"/>
    </location>
</feature>
<proteinExistence type="predicted"/>
<keyword evidence="8" id="KW-0175">Coiled coil</keyword>
<dbReference type="Gene3D" id="1.10.510.10">
    <property type="entry name" value="Transferase(Phosphotransferase) domain 1"/>
    <property type="match status" value="1"/>
</dbReference>
<evidence type="ECO:0000259" key="13">
    <source>
        <dbReference type="PROSITE" id="PS51193"/>
    </source>
</evidence>
<keyword evidence="3" id="KW-0547">Nucleotide-binding</keyword>
<dbReference type="Gene3D" id="3.30.200.20">
    <property type="entry name" value="Phosphorylase Kinase, domain 1"/>
    <property type="match status" value="1"/>
</dbReference>
<dbReference type="GO" id="GO:0003678">
    <property type="term" value="F:DNA helicase activity"/>
    <property type="evidence" value="ECO:0007669"/>
    <property type="project" value="InterPro"/>
</dbReference>
<keyword evidence="1" id="KW-0343">GTPase activation</keyword>
<name>A0A1I7XSV8_HETBA</name>
<dbReference type="Gene3D" id="1.25.40.1040">
    <property type="match status" value="1"/>
</dbReference>
<dbReference type="GO" id="GO:0005886">
    <property type="term" value="C:plasma membrane"/>
    <property type="evidence" value="ECO:0007669"/>
    <property type="project" value="UniProtKB-ARBA"/>
</dbReference>
<evidence type="ECO:0000256" key="8">
    <source>
        <dbReference type="SAM" id="Coils"/>
    </source>
</evidence>
<dbReference type="PANTHER" id="PTHR22767:SF2">
    <property type="entry name" value="N(ALPHA)-ACETYLTRANSFERASE 15_16, ISOFORM A"/>
    <property type="match status" value="1"/>
</dbReference>
<dbReference type="PANTHER" id="PTHR22767">
    <property type="entry name" value="N-TERMINAL ACETYLTRANSFERASE-RELATED"/>
    <property type="match status" value="1"/>
</dbReference>
<feature type="region of interest" description="Disordered" evidence="9">
    <location>
        <begin position="1215"/>
        <end position="1236"/>
    </location>
</feature>
<dbReference type="Pfam" id="PF00566">
    <property type="entry name" value="RabGAP-TBC"/>
    <property type="match status" value="1"/>
</dbReference>
<evidence type="ECO:0000256" key="5">
    <source>
        <dbReference type="ARBA" id="ARBA00022803"/>
    </source>
</evidence>
<dbReference type="Gene3D" id="1.10.10.750">
    <property type="entry name" value="Ypt/Rab-GAP domain of gyp1p, domain 1"/>
    <property type="match status" value="1"/>
</dbReference>
<dbReference type="PROSITE" id="PS50086">
    <property type="entry name" value="TBC_RABGAP"/>
    <property type="match status" value="1"/>
</dbReference>
<dbReference type="Gene3D" id="1.10.10.60">
    <property type="entry name" value="Homeodomain-like"/>
    <property type="match status" value="1"/>
</dbReference>
<feature type="repeat" description="TPR" evidence="7">
    <location>
        <begin position="524"/>
        <end position="557"/>
    </location>
</feature>
<dbReference type="Gene3D" id="1.10.8.270">
    <property type="entry name" value="putative rabgap domain of human tbc1 domain family member 14 like domains"/>
    <property type="match status" value="1"/>
</dbReference>
<evidence type="ECO:0000256" key="7">
    <source>
        <dbReference type="PROSITE-ProRule" id="PRU00339"/>
    </source>
</evidence>
<dbReference type="Pfam" id="PF13181">
    <property type="entry name" value="TPR_8"/>
    <property type="match status" value="1"/>
</dbReference>
<dbReference type="GO" id="GO:0005096">
    <property type="term" value="F:GTPase activator activity"/>
    <property type="evidence" value="ECO:0007669"/>
    <property type="project" value="UniProtKB-KW"/>
</dbReference>
<keyword evidence="6" id="KW-0067">ATP-binding</keyword>
<dbReference type="SUPFAM" id="SSF48452">
    <property type="entry name" value="TPR-like"/>
    <property type="match status" value="2"/>
</dbReference>
<dbReference type="Proteomes" id="UP000095283">
    <property type="component" value="Unplaced"/>
</dbReference>
<dbReference type="GO" id="GO:0031415">
    <property type="term" value="C:NatA complex"/>
    <property type="evidence" value="ECO:0007669"/>
    <property type="project" value="TreeGrafter"/>
</dbReference>
<evidence type="ECO:0000259" key="12">
    <source>
        <dbReference type="PROSITE" id="PS50086"/>
    </source>
</evidence>
<dbReference type="Gene3D" id="1.25.40.1010">
    <property type="match status" value="1"/>
</dbReference>
<dbReference type="SMART" id="SM00164">
    <property type="entry name" value="TBC"/>
    <property type="match status" value="1"/>
</dbReference>
<keyword evidence="2" id="KW-0677">Repeat</keyword>
<protein>
    <submittedName>
        <fullName evidence="15">Rab-GAP TBC domain-containing protein</fullName>
    </submittedName>
</protein>
<dbReference type="SMART" id="SM00220">
    <property type="entry name" value="S_TKc"/>
    <property type="match status" value="1"/>
</dbReference>
<dbReference type="FunFam" id="1.10.8.270:FF:000007">
    <property type="entry name" value="TBC1 domain family member 10A"/>
    <property type="match status" value="1"/>
</dbReference>
<feature type="coiled-coil region" evidence="8">
    <location>
        <begin position="638"/>
        <end position="665"/>
    </location>
</feature>
<evidence type="ECO:0000256" key="6">
    <source>
        <dbReference type="ARBA" id="ARBA00022840"/>
    </source>
</evidence>
<dbReference type="InterPro" id="IPR000195">
    <property type="entry name" value="Rab-GAP-TBC_dom"/>
</dbReference>
<dbReference type="FunFam" id="1.10.472.80:FF:000008">
    <property type="entry name" value="TBC1 domain family member 10A"/>
    <property type="match status" value="1"/>
</dbReference>
<evidence type="ECO:0000256" key="9">
    <source>
        <dbReference type="SAM" id="MobiDB-lite"/>
    </source>
</evidence>
<feature type="region of interest" description="Disordered" evidence="9">
    <location>
        <begin position="70"/>
        <end position="104"/>
    </location>
</feature>
<dbReference type="Pfam" id="PF00069">
    <property type="entry name" value="Pkinase"/>
    <property type="match status" value="2"/>
</dbReference>
<dbReference type="InterPro" id="IPR019734">
    <property type="entry name" value="TPR_rpt"/>
</dbReference>
<dbReference type="InterPro" id="IPR011009">
    <property type="entry name" value="Kinase-like_dom_sf"/>
</dbReference>
<dbReference type="Pfam" id="PF12569">
    <property type="entry name" value="NatA_aux_su"/>
    <property type="match status" value="2"/>
</dbReference>
<evidence type="ECO:0000259" key="11">
    <source>
        <dbReference type="PROSITE" id="PS50011"/>
    </source>
</evidence>
<dbReference type="GO" id="GO:0005524">
    <property type="term" value="F:ATP binding"/>
    <property type="evidence" value="ECO:0007669"/>
    <property type="project" value="UniProtKB-KW"/>
</dbReference>
<evidence type="ECO:0000256" key="2">
    <source>
        <dbReference type="ARBA" id="ARBA00022737"/>
    </source>
</evidence>
<dbReference type="InterPro" id="IPR010614">
    <property type="entry name" value="RAD3-like_helicase_DEAD"/>
</dbReference>
<evidence type="ECO:0000313" key="14">
    <source>
        <dbReference type="Proteomes" id="UP000095283"/>
    </source>
</evidence>
<evidence type="ECO:0000313" key="15">
    <source>
        <dbReference type="WBParaSite" id="Hba_20615"/>
    </source>
</evidence>
<dbReference type="InterPro" id="IPR027417">
    <property type="entry name" value="P-loop_NTPase"/>
</dbReference>
<keyword evidence="4" id="KW-0378">Hydrolase</keyword>
<dbReference type="InterPro" id="IPR006554">
    <property type="entry name" value="Helicase-like_DEXD_c2"/>
</dbReference>
<feature type="domain" description="Protein kinase" evidence="11">
    <location>
        <begin position="1266"/>
        <end position="1594"/>
    </location>
</feature>
<feature type="domain" description="Rab-GAP TBC" evidence="12">
    <location>
        <begin position="167"/>
        <end position="360"/>
    </location>
</feature>
<keyword evidence="10" id="KW-1133">Transmembrane helix</keyword>
<keyword evidence="5 7" id="KW-0802">TPR repeat</keyword>
<evidence type="ECO:0000256" key="3">
    <source>
        <dbReference type="ARBA" id="ARBA00022741"/>
    </source>
</evidence>
<dbReference type="SMART" id="SM00488">
    <property type="entry name" value="DEXDc2"/>
    <property type="match status" value="1"/>
</dbReference>
<accession>A0A1I7XSV8</accession>
<evidence type="ECO:0000256" key="10">
    <source>
        <dbReference type="SAM" id="Phobius"/>
    </source>
</evidence>
<sequence length="1784" mass="206368">MDFSVVTNSTSINGEIPDRLTVSCPPETFTSSDDDLTENVPNSNRLQYVDTFNLKYECNGQREVILFHREIPERPGETQSDSESRDDSRACSTLREDSEGEDGISTLETDKFGFFIRDNGISNLSQQPPIELKTLRRRENKWRQMLDNWRFFMDEKYTVVRDRCRKGIPPSMRGKAWKYLCGATYQMEVSKNRFVFENCMNQPANPRWIDDIEKDLNRQFPDHELFARNGKFGDGGKDDLFHLLKAWTVLHPEEGYCQGQAPIASVLLMHMPLRDAFYCFVQICHRYLPEYYSPGLEAVQVDGDILVQLMKEKSRISYHHLKKHNVDPVLYMIEWFMCVFCRTLPWPTVLRVWDMFLCEGTKVLFKVAIVLIKYGLGTKEQCKQYPDLHAIVTRLKHLPPQIMTEDFLVEKVYKFQQPIWMNVNYSCFLPIVVAYISGMAPPGQSSSQPLPSKELSLFKKIIKSYEQKQYRFGLKYAKTILQNPLFSEHGETLAMKGLILNCMGKQQEAQECVKKGLTSDIRSYVCWHVYGLVQRSEKKYDEAIKAYKMALKLDKDNLQILRDLCLLQIQLRDLDGYKESRYHLLRLRPTQRVSWIGYATAYHLLKDYDKALTIINEFIQNNAPSSYDFEHSELVLYQNMILRESGQLKEALEKLEENAAHIVDKVVYMETRGDVLMQLGRMQEAERVWRQLIDRNPENIGYYDKLEECLSLGKNSDVSSRLAIYDSLAIRHRRAAAPRRQPLYMAEGEELRARLLEWIIAGLRKGVPSLFKNLIPLYNEPTKVSTEVNYNLNANYMYIFQHAGDYSEAARLMDEAQSLDTADRYINSKCAKYMLRAGQIERAEKMCAKFTREGERASVTLNEMQCMWFELECARSYRGQNRYGEALKKAHQIEQHFIGMVDDQFDFHTYCLRKMTLCSYVGLLRLEDVLRRHEFYYQAAKLAIKIYLRMVDRPQDITSQNEAEFGLTPIELKKLKKKLKKQQEKEQEQKKSTKEKDEPSNPAMQIDADDLLKTEQPLEEAAKFVQHLHMLGSSHVTAYTLGFEVYLKKNKPLLMLKCMHEAAKIDPNHPLLHICHVKFLIYLETASLSGISGNLANELTDIVFDCKDARKLNEDFKQNNINSLLHRLAVAECNILLDPSSQSVSKNWILKSLEDDKLNGRTLKTVVKLRDGIQYGKYGAWMKDEIEAFTKLAHQLFPQAQAFGDFVLMTTGGDSDYEDHDDHDSDRSSPTVEDPGFNTAYEAKEVNILVLLYTHILPFLLLLTNVNSLQVLGRGLASTVRRCVEKGTGQTFAVKIVDVSTEKQSEVEASRLLEETKSEVEILRQLSGHPSIITIHDFYLTPSFLFAVFEMAPKGELFDQLNNTVTLSEKKVSLIPIILLIFRIFPEFYILFFICLKEIIVSDEWALGVIMYTLLAGYAPFYHRRQMLMMRMIQEGNYEFRAEQWSTITQEAKDLISGLLMVLPCNRLTASACLAHPWMNPTVLSFPEIERRNMKKLFRQSIILVRFFIRLTKYKYLKTVVDRESLRKRPFRDRDGHCLLEMPSGTGKTVSLLSLVVAYMRKFPDRLDKLVYCSRTIPEIEKCVEELRNLFKFYGQQTGEIPQMVAVAMSARKNLCINDSVWQLRQGLAVDGACQQLTASFVRARRQLDPSLPSCNFFENLEEQQHFSLPNGVWNLNDLKQLGRERGLCPYFISRQAISKASIVVYSYHYILDPKIAELISKDFSIRLHERGQIKALPTANCTVKQIADVIKGSRKAIINFLYHQEEYGTKESSGRPGKLNDRA</sequence>